<dbReference type="Proteomes" id="UP000199017">
    <property type="component" value="Unassembled WGS sequence"/>
</dbReference>
<name>A0A1G8EVJ7_9BACI</name>
<protein>
    <submittedName>
        <fullName evidence="1">Uncharacterized protein</fullName>
    </submittedName>
</protein>
<evidence type="ECO:0000313" key="1">
    <source>
        <dbReference type="EMBL" id="SDH73880.1"/>
    </source>
</evidence>
<organism evidence="1 2">
    <name type="scientific">Alteribacillus bidgolensis</name>
    <dbReference type="NCBI Taxonomy" id="930129"/>
    <lineage>
        <taxon>Bacteria</taxon>
        <taxon>Bacillati</taxon>
        <taxon>Bacillota</taxon>
        <taxon>Bacilli</taxon>
        <taxon>Bacillales</taxon>
        <taxon>Bacillaceae</taxon>
        <taxon>Alteribacillus</taxon>
    </lineage>
</organism>
<sequence length="104" mass="12454">MSCKFLKDQRLGIELPILEKEWEAYESEMQNIILEKWEEIRGQIPERIAEIEEDIHSKQACLDIEENFKKCCQLNNEIAELASKINDLWLWYRTHPTVSHDMFS</sequence>
<reference evidence="1 2" key="1">
    <citation type="submission" date="2016-10" db="EMBL/GenBank/DDBJ databases">
        <authorList>
            <person name="de Groot N.N."/>
        </authorList>
    </citation>
    <scope>NUCLEOTIDE SEQUENCE [LARGE SCALE GENOMIC DNA]</scope>
    <source>
        <strain evidence="2">P4B,CCM 7963,CECT 7998,DSM 25260,IBRC-M 10614,KCTC 13821</strain>
    </source>
</reference>
<dbReference type="EMBL" id="FNDU01000002">
    <property type="protein sequence ID" value="SDH73880.1"/>
    <property type="molecule type" value="Genomic_DNA"/>
</dbReference>
<evidence type="ECO:0000313" key="2">
    <source>
        <dbReference type="Proteomes" id="UP000199017"/>
    </source>
</evidence>
<proteinExistence type="predicted"/>
<gene>
    <name evidence="1" type="ORF">SAMN05216352_102399</name>
</gene>
<dbReference type="AlphaFoldDB" id="A0A1G8EVJ7"/>
<dbReference type="RefSeq" id="WP_091582116.1">
    <property type="nucleotide sequence ID" value="NZ_FNDU01000002.1"/>
</dbReference>
<dbReference type="STRING" id="930129.SAMN05216352_102399"/>
<accession>A0A1G8EVJ7</accession>
<dbReference type="OrthoDB" id="2989999at2"/>
<keyword evidence="2" id="KW-1185">Reference proteome</keyword>